<feature type="compositionally biased region" description="Polar residues" evidence="1">
    <location>
        <begin position="183"/>
        <end position="201"/>
    </location>
</feature>
<organism evidence="2 3">
    <name type="scientific">Halocaridina rubra</name>
    <name type="common">Hawaiian red shrimp</name>
    <dbReference type="NCBI Taxonomy" id="373956"/>
    <lineage>
        <taxon>Eukaryota</taxon>
        <taxon>Metazoa</taxon>
        <taxon>Ecdysozoa</taxon>
        <taxon>Arthropoda</taxon>
        <taxon>Crustacea</taxon>
        <taxon>Multicrustacea</taxon>
        <taxon>Malacostraca</taxon>
        <taxon>Eumalacostraca</taxon>
        <taxon>Eucarida</taxon>
        <taxon>Decapoda</taxon>
        <taxon>Pleocyemata</taxon>
        <taxon>Caridea</taxon>
        <taxon>Atyoidea</taxon>
        <taxon>Atyidae</taxon>
        <taxon>Halocaridina</taxon>
    </lineage>
</organism>
<feature type="region of interest" description="Disordered" evidence="1">
    <location>
        <begin position="16"/>
        <end position="201"/>
    </location>
</feature>
<sequence length="201" mass="20945">MVVCPCGVMVPAAGVGRARRGPRGPTGCFDSPVTVTTQPKEPQETPASVEKLAAAAAAATTVEPSSIPRPLSRTSKNKGTNNKGPEELKGDLASRTTLALATTESGRYVGTRPLRSNRSPTPTLHRLPQKTISRDSSANGGRSKHLPAIRTSPTAPLDNHNGGGGGGGSRGSTRVKGPASVLPRNNTVNQRMQDLNSNQRR</sequence>
<dbReference type="EMBL" id="JAXCGZ010009510">
    <property type="protein sequence ID" value="KAK7076926.1"/>
    <property type="molecule type" value="Genomic_DNA"/>
</dbReference>
<evidence type="ECO:0000256" key="1">
    <source>
        <dbReference type="SAM" id="MobiDB-lite"/>
    </source>
</evidence>
<accession>A0AAN9A1H9</accession>
<feature type="compositionally biased region" description="Polar residues" evidence="1">
    <location>
        <begin position="130"/>
        <end position="140"/>
    </location>
</feature>
<feature type="compositionally biased region" description="Gly residues" evidence="1">
    <location>
        <begin position="161"/>
        <end position="170"/>
    </location>
</feature>
<feature type="compositionally biased region" description="Polar residues" evidence="1">
    <location>
        <begin position="72"/>
        <end position="83"/>
    </location>
</feature>
<protein>
    <submittedName>
        <fullName evidence="2">Uncharacterized protein</fullName>
    </submittedName>
</protein>
<keyword evidence="3" id="KW-1185">Reference proteome</keyword>
<comment type="caution">
    <text evidence="2">The sequence shown here is derived from an EMBL/GenBank/DDBJ whole genome shotgun (WGS) entry which is preliminary data.</text>
</comment>
<gene>
    <name evidence="2" type="ORF">SK128_018040</name>
</gene>
<name>A0AAN9A1H9_HALRR</name>
<dbReference type="Proteomes" id="UP001381693">
    <property type="component" value="Unassembled WGS sequence"/>
</dbReference>
<evidence type="ECO:0000313" key="2">
    <source>
        <dbReference type="EMBL" id="KAK7076926.1"/>
    </source>
</evidence>
<dbReference type="AlphaFoldDB" id="A0AAN9A1H9"/>
<proteinExistence type="predicted"/>
<reference evidence="2 3" key="1">
    <citation type="submission" date="2023-11" db="EMBL/GenBank/DDBJ databases">
        <title>Halocaridina rubra genome assembly.</title>
        <authorList>
            <person name="Smith C."/>
        </authorList>
    </citation>
    <scope>NUCLEOTIDE SEQUENCE [LARGE SCALE GENOMIC DNA]</scope>
    <source>
        <strain evidence="2">EP-1</strain>
        <tissue evidence="2">Whole</tissue>
    </source>
</reference>
<evidence type="ECO:0000313" key="3">
    <source>
        <dbReference type="Proteomes" id="UP001381693"/>
    </source>
</evidence>